<evidence type="ECO:0000259" key="2">
    <source>
        <dbReference type="Pfam" id="PF20522"/>
    </source>
</evidence>
<dbReference type="EMBL" id="JBHFFA010000003">
    <property type="protein sequence ID" value="KAL2633817.1"/>
    <property type="molecule type" value="Genomic_DNA"/>
</dbReference>
<evidence type="ECO:0000313" key="3">
    <source>
        <dbReference type="EMBL" id="KAL2633817.1"/>
    </source>
</evidence>
<feature type="domain" description="DUF6737" evidence="2">
    <location>
        <begin position="120"/>
        <end position="175"/>
    </location>
</feature>
<dbReference type="Proteomes" id="UP001605036">
    <property type="component" value="Unassembled WGS sequence"/>
</dbReference>
<name>A0ABD1YWR4_9MARC</name>
<proteinExistence type="predicted"/>
<dbReference type="PANTHER" id="PTHR36046">
    <property type="entry name" value="PROTEIN, PUTATIVE-RELATED"/>
    <property type="match status" value="1"/>
</dbReference>
<feature type="transmembrane region" description="Helical" evidence="1">
    <location>
        <begin position="152"/>
        <end position="176"/>
    </location>
</feature>
<keyword evidence="1" id="KW-0472">Membrane</keyword>
<dbReference type="AlphaFoldDB" id="A0ABD1YWR4"/>
<protein>
    <recommendedName>
        <fullName evidence="2">DUF6737 domain-containing protein</fullName>
    </recommendedName>
</protein>
<accession>A0ABD1YWR4</accession>
<dbReference type="InterPro" id="IPR046625">
    <property type="entry name" value="DUF6737"/>
</dbReference>
<sequence length="202" mass="22589">MVTRAVVCSPDLIPRSAFGLVTSSSVPLENLKAVAARRNLCTLQKGVRGLRRRWSRPLGRGDAAGSVLIRVKGLDQGERRNGAVVRAEGENWGRESNRDEDGVIKDMEVYLDDLSLEYESVWDTKPAWCQPWTILTTGLAVVGGSWLSFQNIFVTGCVGFVIGAWWFIFLYAYPLAYTEMIAERRKSVKNGDVDTFGTRRVR</sequence>
<dbReference type="Pfam" id="PF20522">
    <property type="entry name" value="DUF6737"/>
    <property type="match status" value="1"/>
</dbReference>
<keyword evidence="4" id="KW-1185">Reference proteome</keyword>
<keyword evidence="1" id="KW-1133">Transmembrane helix</keyword>
<evidence type="ECO:0000256" key="1">
    <source>
        <dbReference type="SAM" id="Phobius"/>
    </source>
</evidence>
<gene>
    <name evidence="3" type="ORF">R1flu_005296</name>
</gene>
<comment type="caution">
    <text evidence="3">The sequence shown here is derived from an EMBL/GenBank/DDBJ whole genome shotgun (WGS) entry which is preliminary data.</text>
</comment>
<evidence type="ECO:0000313" key="4">
    <source>
        <dbReference type="Proteomes" id="UP001605036"/>
    </source>
</evidence>
<keyword evidence="1" id="KW-0812">Transmembrane</keyword>
<dbReference type="PANTHER" id="PTHR36046:SF1">
    <property type="entry name" value="DUF6737 DOMAIN-CONTAINING PROTEIN"/>
    <property type="match status" value="1"/>
</dbReference>
<reference evidence="3 4" key="1">
    <citation type="submission" date="2024-09" db="EMBL/GenBank/DDBJ databases">
        <title>Chromosome-scale assembly of Riccia fluitans.</title>
        <authorList>
            <person name="Paukszto L."/>
            <person name="Sawicki J."/>
            <person name="Karawczyk K."/>
            <person name="Piernik-Szablinska J."/>
            <person name="Szczecinska M."/>
            <person name="Mazdziarz M."/>
        </authorList>
    </citation>
    <scope>NUCLEOTIDE SEQUENCE [LARGE SCALE GENOMIC DNA]</scope>
    <source>
        <strain evidence="3">Rf_01</strain>
        <tissue evidence="3">Aerial parts of the thallus</tissue>
    </source>
</reference>
<organism evidence="3 4">
    <name type="scientific">Riccia fluitans</name>
    <dbReference type="NCBI Taxonomy" id="41844"/>
    <lineage>
        <taxon>Eukaryota</taxon>
        <taxon>Viridiplantae</taxon>
        <taxon>Streptophyta</taxon>
        <taxon>Embryophyta</taxon>
        <taxon>Marchantiophyta</taxon>
        <taxon>Marchantiopsida</taxon>
        <taxon>Marchantiidae</taxon>
        <taxon>Marchantiales</taxon>
        <taxon>Ricciaceae</taxon>
        <taxon>Riccia</taxon>
    </lineage>
</organism>